<dbReference type="GO" id="GO:0048038">
    <property type="term" value="F:quinone binding"/>
    <property type="evidence" value="ECO:0007669"/>
    <property type="project" value="InterPro"/>
</dbReference>
<evidence type="ECO:0000256" key="1">
    <source>
        <dbReference type="ARBA" id="ARBA00004886"/>
    </source>
</evidence>
<comment type="function">
    <text evidence="4">Functions as a PqqA binding protein and presents PqqA to PqqE, in the pyrroloquinoline quinone (PQQ) biosynthetic pathway.</text>
</comment>
<comment type="caution">
    <text evidence="5">The sequence shown here is derived from an EMBL/GenBank/DDBJ whole genome shotgun (WGS) entry which is preliminary data.</text>
</comment>
<comment type="subunit">
    <text evidence="2 4">Monomer. Interacts with PqqE.</text>
</comment>
<protein>
    <recommendedName>
        <fullName evidence="4">PqqA binding protein</fullName>
    </recommendedName>
    <alternativeName>
        <fullName evidence="4">Coenzyme PQQ synthesis protein D</fullName>
    </alternativeName>
    <alternativeName>
        <fullName evidence="4">Pyrroloquinoline quinone biosynthesis protein D</fullName>
    </alternativeName>
</protein>
<dbReference type="GO" id="GO:0018189">
    <property type="term" value="P:pyrroloquinoline quinone biosynthetic process"/>
    <property type="evidence" value="ECO:0007669"/>
    <property type="project" value="UniProtKB-UniRule"/>
</dbReference>
<dbReference type="EMBL" id="AKGD01000002">
    <property type="protein sequence ID" value="EIT68977.1"/>
    <property type="molecule type" value="Genomic_DNA"/>
</dbReference>
<dbReference type="InterPro" id="IPR022479">
    <property type="entry name" value="PqqD_bac"/>
</dbReference>
<comment type="similarity">
    <text evidence="4">Belongs to the PqqD family.</text>
</comment>
<proteinExistence type="inferred from homology"/>
<comment type="pathway">
    <text evidence="1 4">Cofactor biosynthesis; pyrroloquinoline quinone biosynthesis.</text>
</comment>
<accession>I7ZBH5</accession>
<evidence type="ECO:0000256" key="4">
    <source>
        <dbReference type="HAMAP-Rule" id="MF_00655"/>
    </source>
</evidence>
<dbReference type="InterPro" id="IPR041881">
    <property type="entry name" value="PqqD_sf"/>
</dbReference>
<name>I7ZBH5_9GAMM</name>
<dbReference type="Gene3D" id="1.10.10.1150">
    <property type="entry name" value="Coenzyme PQQ synthesis protein D (PqqD)"/>
    <property type="match status" value="1"/>
</dbReference>
<reference evidence="5 6" key="1">
    <citation type="journal article" date="2012" name="J. Bacteriol.">
        <title>Genome Sequence of n-Alkane-Degrading Hydrocarboniphaga effusa Strain AP103T (ATCC BAA-332T).</title>
        <authorList>
            <person name="Chang H.K."/>
            <person name="Zylstra G.J."/>
            <person name="Chae J.C."/>
        </authorList>
    </citation>
    <scope>NUCLEOTIDE SEQUENCE [LARGE SCALE GENOMIC DNA]</scope>
    <source>
        <strain evidence="5 6">AP103</strain>
    </source>
</reference>
<dbReference type="NCBIfam" id="NF002535">
    <property type="entry name" value="PRK02079.1"/>
    <property type="match status" value="1"/>
</dbReference>
<keyword evidence="3 4" id="KW-0884">PQQ biosynthesis</keyword>
<dbReference type="RefSeq" id="WP_007185502.1">
    <property type="nucleotide sequence ID" value="NZ_AKGD01000002.1"/>
</dbReference>
<dbReference type="STRING" id="1172194.WQQ_25590"/>
<dbReference type="PATRIC" id="fig|1172194.4.peg.2472"/>
<dbReference type="Proteomes" id="UP000003704">
    <property type="component" value="Unassembled WGS sequence"/>
</dbReference>
<dbReference type="NCBIfam" id="TIGR03859">
    <property type="entry name" value="PQQ_PqqD"/>
    <property type="match status" value="1"/>
</dbReference>
<organism evidence="5 6">
    <name type="scientific">Hydrocarboniphaga effusa AP103</name>
    <dbReference type="NCBI Taxonomy" id="1172194"/>
    <lineage>
        <taxon>Bacteria</taxon>
        <taxon>Pseudomonadati</taxon>
        <taxon>Pseudomonadota</taxon>
        <taxon>Gammaproteobacteria</taxon>
        <taxon>Nevskiales</taxon>
        <taxon>Nevskiaceae</taxon>
        <taxon>Hydrocarboniphaga</taxon>
    </lineage>
</organism>
<evidence type="ECO:0000256" key="2">
    <source>
        <dbReference type="ARBA" id="ARBA00011741"/>
    </source>
</evidence>
<gene>
    <name evidence="4" type="primary">pqqD</name>
    <name evidence="5" type="ORF">WQQ_25590</name>
</gene>
<dbReference type="OrthoDB" id="7356791at2"/>
<evidence type="ECO:0000256" key="3">
    <source>
        <dbReference type="ARBA" id="ARBA00022905"/>
    </source>
</evidence>
<dbReference type="InterPro" id="IPR008792">
    <property type="entry name" value="PQQD"/>
</dbReference>
<evidence type="ECO:0000313" key="5">
    <source>
        <dbReference type="EMBL" id="EIT68977.1"/>
    </source>
</evidence>
<sequence>MNATLQPAPLEKKPRVARGFRLQWEEAQQAFVLLYPEGMVQLNASAGQILSRCDGQRSVGEVVAELERDFETEGLADDVLAFLDLAEQQRWVEWT</sequence>
<dbReference type="Pfam" id="PF05402">
    <property type="entry name" value="PqqD"/>
    <property type="match status" value="1"/>
</dbReference>
<keyword evidence="6" id="KW-1185">Reference proteome</keyword>
<dbReference type="UniPathway" id="UPA00539"/>
<dbReference type="HAMAP" id="MF_00655">
    <property type="entry name" value="PQQ_syn_PqqD"/>
    <property type="match status" value="1"/>
</dbReference>
<evidence type="ECO:0000313" key="6">
    <source>
        <dbReference type="Proteomes" id="UP000003704"/>
    </source>
</evidence>
<dbReference type="AlphaFoldDB" id="I7ZBH5"/>